<keyword evidence="4" id="KW-0804">Transcription</keyword>
<keyword evidence="4" id="KW-0010">Activator</keyword>
<dbReference type="EMBL" id="BLAL01000033">
    <property type="protein sequence ID" value="GES77712.1"/>
    <property type="molecule type" value="Genomic_DNA"/>
</dbReference>
<dbReference type="Proteomes" id="UP000615446">
    <property type="component" value="Unassembled WGS sequence"/>
</dbReference>
<dbReference type="GO" id="GO:0016592">
    <property type="term" value="C:mediator complex"/>
    <property type="evidence" value="ECO:0007669"/>
    <property type="project" value="InterPro"/>
</dbReference>
<evidence type="ECO:0000313" key="5">
    <source>
        <dbReference type="EMBL" id="GES77712.1"/>
    </source>
</evidence>
<accession>A0A8H3KXF5</accession>
<dbReference type="InterPro" id="IPR013921">
    <property type="entry name" value="Mediator_Med20"/>
</dbReference>
<comment type="subcellular location">
    <subcellularLocation>
        <location evidence="1 4">Nucleus</location>
    </subcellularLocation>
</comment>
<keyword evidence="3 4" id="KW-0539">Nucleus</keyword>
<evidence type="ECO:0000256" key="4">
    <source>
        <dbReference type="RuleBase" id="RU364152"/>
    </source>
</evidence>
<dbReference type="GO" id="GO:0003713">
    <property type="term" value="F:transcription coactivator activity"/>
    <property type="evidence" value="ECO:0007669"/>
    <property type="project" value="TreeGrafter"/>
</dbReference>
<dbReference type="GO" id="GO:0006357">
    <property type="term" value="P:regulation of transcription by RNA polymerase II"/>
    <property type="evidence" value="ECO:0007669"/>
    <property type="project" value="InterPro"/>
</dbReference>
<dbReference type="Pfam" id="PF08612">
    <property type="entry name" value="Med20"/>
    <property type="match status" value="1"/>
</dbReference>
<dbReference type="PANTHER" id="PTHR12465">
    <property type="entry name" value="UBIQUITIN SPECIFIC PROTEASE HOMOLOG 49"/>
    <property type="match status" value="1"/>
</dbReference>
<dbReference type="OrthoDB" id="1854899at2759"/>
<comment type="function">
    <text evidence="4">Component of the Mediator complex, a coactivator involved in the regulated transcription of nearly all RNA polymerase II-dependent genes. Mediator functions as a bridge to convey information from gene-specific regulatory proteins to the basal RNA polymerase II transcription machinery. Mediator is recruited to promoters by direct interactions with regulatory proteins and serves as a scaffold for the assembly of a functional preinitiation complex with RNA polymerase II and the general transcription factors.</text>
</comment>
<dbReference type="AlphaFoldDB" id="A0A8H3KXF5"/>
<name>A0A8H3KXF5_9GLOM</name>
<dbReference type="Gene3D" id="3.30.310.180">
    <property type="match status" value="1"/>
</dbReference>
<comment type="subunit">
    <text evidence="4">Component of the Mediator complex.</text>
</comment>
<comment type="caution">
    <text evidence="5">The sequence shown here is derived from an EMBL/GenBank/DDBJ whole genome shotgun (WGS) entry which is preliminary data.</text>
</comment>
<organism evidence="5 6">
    <name type="scientific">Rhizophagus clarus</name>
    <dbReference type="NCBI Taxonomy" id="94130"/>
    <lineage>
        <taxon>Eukaryota</taxon>
        <taxon>Fungi</taxon>
        <taxon>Fungi incertae sedis</taxon>
        <taxon>Mucoromycota</taxon>
        <taxon>Glomeromycotina</taxon>
        <taxon>Glomeromycetes</taxon>
        <taxon>Glomerales</taxon>
        <taxon>Glomeraceae</taxon>
        <taxon>Rhizophagus</taxon>
    </lineage>
</organism>
<keyword evidence="4" id="KW-0805">Transcription regulation</keyword>
<gene>
    <name evidence="4" type="primary">MED20</name>
    <name evidence="5" type="ORF">RCL2_000505800</name>
</gene>
<proteinExistence type="inferred from homology"/>
<comment type="similarity">
    <text evidence="2 4">Belongs to the Mediator complex subunit 20 family.</text>
</comment>
<evidence type="ECO:0000256" key="1">
    <source>
        <dbReference type="ARBA" id="ARBA00004123"/>
    </source>
</evidence>
<protein>
    <recommendedName>
        <fullName evidence="4">Mediator of RNA polymerase II transcription subunit 20</fullName>
    </recommendedName>
    <alternativeName>
        <fullName evidence="4">Mediator complex subunit 20</fullName>
    </alternativeName>
</protein>
<evidence type="ECO:0000313" key="6">
    <source>
        <dbReference type="Proteomes" id="UP000615446"/>
    </source>
</evidence>
<reference evidence="5" key="1">
    <citation type="submission" date="2019-10" db="EMBL/GenBank/DDBJ databases">
        <title>Conservation and host-specific expression of non-tandemly repeated heterogenous ribosome RNA gene in arbuscular mycorrhizal fungi.</title>
        <authorList>
            <person name="Maeda T."/>
            <person name="Kobayashi Y."/>
            <person name="Nakagawa T."/>
            <person name="Ezawa T."/>
            <person name="Yamaguchi K."/>
            <person name="Bino T."/>
            <person name="Nishimoto Y."/>
            <person name="Shigenobu S."/>
            <person name="Kawaguchi M."/>
        </authorList>
    </citation>
    <scope>NUCLEOTIDE SEQUENCE</scope>
    <source>
        <strain evidence="5">HR1</strain>
    </source>
</reference>
<sequence length="175" mass="20614">MGVTSVLLWKDNNGQGMTKFHERVTTTLLGSYRDKWGIQVKLYRDNKNDVIVEAEREMENILEKLKNLWHLRQVMVYDGYTYIIGDFLIRVAYPKSTNYKGMLMEVEYTSTINPHVAAPILDEFIEILKPPEIEIVKWKPDDKYSFSKIGLSEDTFTRAHTDYQYMMLFKSENLL</sequence>
<evidence type="ECO:0000256" key="2">
    <source>
        <dbReference type="ARBA" id="ARBA00010743"/>
    </source>
</evidence>
<dbReference type="PANTHER" id="PTHR12465:SF0">
    <property type="entry name" value="MEDIATOR OF RNA POLYMERASE II TRANSCRIPTION SUBUNIT 20"/>
    <property type="match status" value="1"/>
</dbReference>
<evidence type="ECO:0000256" key="3">
    <source>
        <dbReference type="ARBA" id="ARBA00023242"/>
    </source>
</evidence>